<protein>
    <recommendedName>
        <fullName evidence="3">Transposase</fullName>
    </recommendedName>
</protein>
<evidence type="ECO:0000313" key="1">
    <source>
        <dbReference type="EMBL" id="MBB3985772.1"/>
    </source>
</evidence>
<gene>
    <name evidence="1" type="ORF">GGQ68_002105</name>
</gene>
<proteinExistence type="predicted"/>
<organism evidence="1 2">
    <name type="scientific">Sagittula marina</name>
    <dbReference type="NCBI Taxonomy" id="943940"/>
    <lineage>
        <taxon>Bacteria</taxon>
        <taxon>Pseudomonadati</taxon>
        <taxon>Pseudomonadota</taxon>
        <taxon>Alphaproteobacteria</taxon>
        <taxon>Rhodobacterales</taxon>
        <taxon>Roseobacteraceae</taxon>
        <taxon>Sagittula</taxon>
    </lineage>
</organism>
<dbReference type="EMBL" id="JACIEJ010000004">
    <property type="protein sequence ID" value="MBB3985772.1"/>
    <property type="molecule type" value="Genomic_DNA"/>
</dbReference>
<accession>A0A7W6GSH1</accession>
<sequence>MLDWFSRRVLCGRVSMALEADCWIKAAKSHQLNLSRFWCAGKARLACISVIACHHLPVIDAKVAWQDNAVVERLWRIIKFKEVYLRGFASLSTIPASTTPGGPIHRLTGRPRIRPTSNSRCRMRQQSNRGENHLENALNLFCLTEPVLTSPKSLRRS</sequence>
<evidence type="ECO:0000313" key="2">
    <source>
        <dbReference type="Proteomes" id="UP000541426"/>
    </source>
</evidence>
<reference evidence="1 2" key="1">
    <citation type="submission" date="2020-08" db="EMBL/GenBank/DDBJ databases">
        <title>Genomic Encyclopedia of Type Strains, Phase IV (KMG-IV): sequencing the most valuable type-strain genomes for metagenomic binning, comparative biology and taxonomic classification.</title>
        <authorList>
            <person name="Goeker M."/>
        </authorList>
    </citation>
    <scope>NUCLEOTIDE SEQUENCE [LARGE SCALE GENOMIC DNA]</scope>
    <source>
        <strain evidence="1 2">DSM 102235</strain>
    </source>
</reference>
<keyword evidence="2" id="KW-1185">Reference proteome</keyword>
<dbReference type="Proteomes" id="UP000541426">
    <property type="component" value="Unassembled WGS sequence"/>
</dbReference>
<comment type="caution">
    <text evidence="1">The sequence shown here is derived from an EMBL/GenBank/DDBJ whole genome shotgun (WGS) entry which is preliminary data.</text>
</comment>
<dbReference type="AlphaFoldDB" id="A0A7W6GSH1"/>
<name>A0A7W6GSH1_9RHOB</name>
<evidence type="ECO:0008006" key="3">
    <source>
        <dbReference type="Google" id="ProtNLM"/>
    </source>
</evidence>